<dbReference type="EMBL" id="PFFY01000264">
    <property type="protein sequence ID" value="PIW32564.1"/>
    <property type="molecule type" value="Genomic_DNA"/>
</dbReference>
<dbReference type="CDD" id="cd00817">
    <property type="entry name" value="ValRS_core"/>
    <property type="match status" value="1"/>
</dbReference>
<dbReference type="InterPro" id="IPR013155">
    <property type="entry name" value="M/V/L/I-tRNA-synth_anticd-bd"/>
</dbReference>
<keyword evidence="8 10" id="KW-0030">Aminoacyl-tRNA synthetase</keyword>
<feature type="coiled-coil region" evidence="10">
    <location>
        <begin position="872"/>
        <end position="934"/>
    </location>
</feature>
<comment type="domain">
    <text evidence="10">ValRS has two distinct active sites: one for aminoacylation and one for editing. The misactivated threonine is translocated from the active site to the editing site.</text>
</comment>
<dbReference type="SUPFAM" id="SSF50677">
    <property type="entry name" value="ValRS/IleRS/LeuRS editing domain"/>
    <property type="match status" value="1"/>
</dbReference>
<dbReference type="InterPro" id="IPR037118">
    <property type="entry name" value="Val-tRNA_synth_C_sf"/>
</dbReference>
<dbReference type="PROSITE" id="PS00178">
    <property type="entry name" value="AA_TRNA_LIGASE_I"/>
    <property type="match status" value="1"/>
</dbReference>
<dbReference type="GO" id="GO:0004832">
    <property type="term" value="F:valine-tRNA ligase activity"/>
    <property type="evidence" value="ECO:0007669"/>
    <property type="project" value="UniProtKB-UniRule"/>
</dbReference>
<dbReference type="SUPFAM" id="SSF47323">
    <property type="entry name" value="Anticodon-binding domain of a subclass of class I aminoacyl-tRNA synthetases"/>
    <property type="match status" value="1"/>
</dbReference>
<proteinExistence type="inferred from homology"/>
<dbReference type="EC" id="6.1.1.9" evidence="10"/>
<dbReference type="InterPro" id="IPR009008">
    <property type="entry name" value="Val/Leu/Ile-tRNA-synth_edit"/>
</dbReference>
<dbReference type="InterPro" id="IPR014729">
    <property type="entry name" value="Rossmann-like_a/b/a_fold"/>
</dbReference>
<dbReference type="Pfam" id="PF08264">
    <property type="entry name" value="Anticodon_1"/>
    <property type="match status" value="2"/>
</dbReference>
<dbReference type="GO" id="GO:0006438">
    <property type="term" value="P:valyl-tRNA aminoacylation"/>
    <property type="evidence" value="ECO:0007669"/>
    <property type="project" value="UniProtKB-UniRule"/>
</dbReference>
<organism evidence="14 15">
    <name type="scientific">bacterium (Candidatus Ratteibacteria) CG15_BIG_FIL_POST_REV_8_21_14_020_41_12</name>
    <dbReference type="NCBI Taxonomy" id="2014291"/>
    <lineage>
        <taxon>Bacteria</taxon>
        <taxon>Candidatus Ratteibacteria</taxon>
    </lineage>
</organism>
<keyword evidence="4 10" id="KW-0436">Ligase</keyword>
<evidence type="ECO:0000259" key="13">
    <source>
        <dbReference type="Pfam" id="PF10458"/>
    </source>
</evidence>
<evidence type="ECO:0000313" key="15">
    <source>
        <dbReference type="Proteomes" id="UP000230025"/>
    </source>
</evidence>
<dbReference type="HAMAP" id="MF_02004">
    <property type="entry name" value="Val_tRNA_synth_type1"/>
    <property type="match status" value="1"/>
</dbReference>
<dbReference type="InterPro" id="IPR002300">
    <property type="entry name" value="aa-tRNA-synth_Ia"/>
</dbReference>
<dbReference type="NCBIfam" id="NF004349">
    <property type="entry name" value="PRK05729.1"/>
    <property type="match status" value="1"/>
</dbReference>
<dbReference type="SUPFAM" id="SSF52374">
    <property type="entry name" value="Nucleotidylyl transferase"/>
    <property type="match status" value="1"/>
</dbReference>
<keyword evidence="6 10" id="KW-0067">ATP-binding</keyword>
<dbReference type="InterPro" id="IPR001412">
    <property type="entry name" value="aa-tRNA-synth_I_CS"/>
</dbReference>
<dbReference type="InterPro" id="IPR019499">
    <property type="entry name" value="Val-tRNA_synth_tRNA-bd"/>
</dbReference>
<evidence type="ECO:0000256" key="3">
    <source>
        <dbReference type="ARBA" id="ARBA00022490"/>
    </source>
</evidence>
<dbReference type="CDD" id="cd07962">
    <property type="entry name" value="Anticodon_Ia_Val"/>
    <property type="match status" value="1"/>
</dbReference>
<protein>
    <recommendedName>
        <fullName evidence="10">Valine--tRNA ligase</fullName>
        <ecNumber evidence="10">6.1.1.9</ecNumber>
    </recommendedName>
    <alternativeName>
        <fullName evidence="10">Valyl-tRNA synthetase</fullName>
        <shortName evidence="10">ValRS</shortName>
    </alternativeName>
</protein>
<dbReference type="Pfam" id="PF10458">
    <property type="entry name" value="Val_tRNA-synt_C"/>
    <property type="match status" value="1"/>
</dbReference>
<dbReference type="Gene3D" id="3.40.50.620">
    <property type="entry name" value="HUPs"/>
    <property type="match status" value="2"/>
</dbReference>
<gene>
    <name evidence="10" type="primary">valS</name>
    <name evidence="14" type="ORF">COW28_05775</name>
</gene>
<dbReference type="PANTHER" id="PTHR11946:SF93">
    <property type="entry name" value="VALINE--TRNA LIGASE, CHLOROPLASTIC_MITOCHONDRIAL 2"/>
    <property type="match status" value="1"/>
</dbReference>
<dbReference type="InterPro" id="IPR002303">
    <property type="entry name" value="Valyl-tRNA_ligase"/>
</dbReference>
<comment type="function">
    <text evidence="10">Catalyzes the attachment of valine to tRNA(Val). As ValRS can inadvertently accommodate and process structurally similar amino acids such as threonine, to avoid such errors, it has a 'posttransfer' editing activity that hydrolyzes mischarged Thr-tRNA(Val) in a tRNA-dependent manner.</text>
</comment>
<comment type="subcellular location">
    <subcellularLocation>
        <location evidence="1 10">Cytoplasm</location>
    </subcellularLocation>
</comment>
<evidence type="ECO:0000256" key="6">
    <source>
        <dbReference type="ARBA" id="ARBA00022840"/>
    </source>
</evidence>
<evidence type="ECO:0000259" key="11">
    <source>
        <dbReference type="Pfam" id="PF00133"/>
    </source>
</evidence>
<dbReference type="InterPro" id="IPR009080">
    <property type="entry name" value="tRNAsynth_Ia_anticodon-bd"/>
</dbReference>
<comment type="caution">
    <text evidence="14">The sequence shown here is derived from an EMBL/GenBank/DDBJ whole genome shotgun (WGS) entry which is preliminary data.</text>
</comment>
<dbReference type="Proteomes" id="UP000230025">
    <property type="component" value="Unassembled WGS sequence"/>
</dbReference>
<comment type="catalytic activity">
    <reaction evidence="9 10">
        <text>tRNA(Val) + L-valine + ATP = L-valyl-tRNA(Val) + AMP + diphosphate</text>
        <dbReference type="Rhea" id="RHEA:10704"/>
        <dbReference type="Rhea" id="RHEA-COMP:9672"/>
        <dbReference type="Rhea" id="RHEA-COMP:9708"/>
        <dbReference type="ChEBI" id="CHEBI:30616"/>
        <dbReference type="ChEBI" id="CHEBI:33019"/>
        <dbReference type="ChEBI" id="CHEBI:57762"/>
        <dbReference type="ChEBI" id="CHEBI:78442"/>
        <dbReference type="ChEBI" id="CHEBI:78537"/>
        <dbReference type="ChEBI" id="CHEBI:456215"/>
        <dbReference type="EC" id="6.1.1.9"/>
    </reaction>
</comment>
<feature type="domain" description="Valyl-tRNA synthetase tRNA-binding arm" evidence="13">
    <location>
        <begin position="874"/>
        <end position="934"/>
    </location>
</feature>
<evidence type="ECO:0000256" key="10">
    <source>
        <dbReference type="HAMAP-Rule" id="MF_02004"/>
    </source>
</evidence>
<dbReference type="GO" id="GO:0002161">
    <property type="term" value="F:aminoacyl-tRNA deacylase activity"/>
    <property type="evidence" value="ECO:0007669"/>
    <property type="project" value="InterPro"/>
</dbReference>
<dbReference type="PRINTS" id="PR00986">
    <property type="entry name" value="TRNASYNTHVAL"/>
</dbReference>
<dbReference type="FunFam" id="3.40.50.620:FF:000032">
    <property type="entry name" value="Valine--tRNA ligase"/>
    <property type="match status" value="1"/>
</dbReference>
<accession>A0A2M7GXK7</accession>
<name>A0A2M7GXK7_9BACT</name>
<dbReference type="Pfam" id="PF00133">
    <property type="entry name" value="tRNA-synt_1"/>
    <property type="match status" value="1"/>
</dbReference>
<evidence type="ECO:0000313" key="14">
    <source>
        <dbReference type="EMBL" id="PIW32564.1"/>
    </source>
</evidence>
<dbReference type="NCBIfam" id="TIGR00422">
    <property type="entry name" value="valS"/>
    <property type="match status" value="1"/>
</dbReference>
<dbReference type="Gene3D" id="1.10.730.10">
    <property type="entry name" value="Isoleucyl-tRNA Synthetase, Domain 1"/>
    <property type="match status" value="1"/>
</dbReference>
<feature type="binding site" evidence="10">
    <location>
        <position position="549"/>
    </location>
    <ligand>
        <name>ATP</name>
        <dbReference type="ChEBI" id="CHEBI:30616"/>
    </ligand>
</feature>
<reference evidence="15" key="1">
    <citation type="submission" date="2017-09" db="EMBL/GenBank/DDBJ databases">
        <title>Depth-based differentiation of microbial function through sediment-hosted aquifers and enrichment of novel symbionts in the deep terrestrial subsurface.</title>
        <authorList>
            <person name="Probst A.J."/>
            <person name="Ladd B."/>
            <person name="Jarett J.K."/>
            <person name="Geller-Mcgrath D.E."/>
            <person name="Sieber C.M.K."/>
            <person name="Emerson J.B."/>
            <person name="Anantharaman K."/>
            <person name="Thomas B.C."/>
            <person name="Malmstrom R."/>
            <person name="Stieglmeier M."/>
            <person name="Klingl A."/>
            <person name="Woyke T."/>
            <person name="Ryan C.M."/>
            <person name="Banfield J.F."/>
        </authorList>
    </citation>
    <scope>NUCLEOTIDE SEQUENCE [LARGE SCALE GENOMIC DNA]</scope>
</reference>
<evidence type="ECO:0000256" key="5">
    <source>
        <dbReference type="ARBA" id="ARBA00022741"/>
    </source>
</evidence>
<dbReference type="InterPro" id="IPR033705">
    <property type="entry name" value="Anticodon_Ia_Val"/>
</dbReference>
<dbReference type="GO" id="GO:0005829">
    <property type="term" value="C:cytosol"/>
    <property type="evidence" value="ECO:0007669"/>
    <property type="project" value="TreeGrafter"/>
</dbReference>
<dbReference type="PANTHER" id="PTHR11946">
    <property type="entry name" value="VALYL-TRNA SYNTHETASES"/>
    <property type="match status" value="1"/>
</dbReference>
<evidence type="ECO:0000256" key="8">
    <source>
        <dbReference type="ARBA" id="ARBA00023146"/>
    </source>
</evidence>
<keyword evidence="10" id="KW-0175">Coiled coil</keyword>
<dbReference type="InterPro" id="IPR010978">
    <property type="entry name" value="tRNA-bd_arm"/>
</dbReference>
<feature type="short sequence motif" description="'HIGH' region" evidence="10">
    <location>
        <begin position="44"/>
        <end position="54"/>
    </location>
</feature>
<keyword evidence="3 10" id="KW-0963">Cytoplasm</keyword>
<evidence type="ECO:0000256" key="9">
    <source>
        <dbReference type="ARBA" id="ARBA00047552"/>
    </source>
</evidence>
<feature type="domain" description="Aminoacyl-tRNA synthetase class Ia" evidence="11">
    <location>
        <begin position="15"/>
        <end position="583"/>
    </location>
</feature>
<comment type="domain">
    <text evidence="10">The C-terminal coiled-coil domain is crucial for aminoacylation activity.</text>
</comment>
<keyword evidence="5 10" id="KW-0547">Nucleotide-binding</keyword>
<feature type="short sequence motif" description="'KMSKS' region" evidence="10">
    <location>
        <begin position="546"/>
        <end position="550"/>
    </location>
</feature>
<dbReference type="GO" id="GO:0005524">
    <property type="term" value="F:ATP binding"/>
    <property type="evidence" value="ECO:0007669"/>
    <property type="project" value="UniProtKB-UniRule"/>
</dbReference>
<evidence type="ECO:0000256" key="4">
    <source>
        <dbReference type="ARBA" id="ARBA00022598"/>
    </source>
</evidence>
<dbReference type="Gene3D" id="1.10.287.380">
    <property type="entry name" value="Valyl-tRNA synthetase, C-terminal domain"/>
    <property type="match status" value="1"/>
</dbReference>
<comment type="subunit">
    <text evidence="2 10">Monomer.</text>
</comment>
<evidence type="ECO:0000256" key="7">
    <source>
        <dbReference type="ARBA" id="ARBA00022917"/>
    </source>
</evidence>
<dbReference type="SUPFAM" id="SSF46589">
    <property type="entry name" value="tRNA-binding arm"/>
    <property type="match status" value="1"/>
</dbReference>
<evidence type="ECO:0000259" key="12">
    <source>
        <dbReference type="Pfam" id="PF08264"/>
    </source>
</evidence>
<feature type="domain" description="Methionyl/Valyl/Leucyl/Isoleucyl-tRNA synthetase anticodon-binding" evidence="12">
    <location>
        <begin position="633"/>
        <end position="684"/>
    </location>
</feature>
<dbReference type="Gene3D" id="3.90.740.10">
    <property type="entry name" value="Valyl/Leucyl/Isoleucyl-tRNA synthetase, editing domain"/>
    <property type="match status" value="1"/>
</dbReference>
<evidence type="ECO:0000256" key="2">
    <source>
        <dbReference type="ARBA" id="ARBA00011245"/>
    </source>
</evidence>
<feature type="domain" description="Methionyl/Valyl/Leucyl/Isoleucyl-tRNA synthetase anticodon-binding" evidence="12">
    <location>
        <begin position="700"/>
        <end position="815"/>
    </location>
</feature>
<sequence length="939" mass="108967">MEIPSQYNPKGIEEKWYRFWLERDYFQAQNNSKKPSYSIVIPPPNITGSLHMGHALNNTIQDIIIRYERMKGFNCLWLPGTDHAGIATQNVVEQMLLKKGITRADLGREEFLKRVWEWKENYGNRISEQLKRLGASCDWSRERFTMDEGLSKAVTEVFVRLYQKNLIYQGNYIINWCPRCETALSDEEAEHQEKEGFLYYIKYPLVNGKGFLTVATTRPETMFGDTAVAVNPKDKRYKNFIGQELRLPLTRRKIPVISHRLVDPDFGSGAVKVTPAHDPNDFLIGKERNLAFITVIDTKGKMNQGAGKFEGLDRSECRKRAIEELKKINLFEKQTIHHHSIGHCYRCNTIIEPYLSQQWFISMKPLAEKAIKEAKNEKPKFYPPRWKKVYLNWLENIQDWCISRQIWWGHRLPVYYCSRCQNTGSSELRIKSLKLKVQNSKFNEGVIVAKEKPEKCPVCGSKNLIQETDVLDTWFSSWLWPFSALGWPKETEDLKRFYPTDTLVTAPEIIFFWVARMVMAGIEFKKKVPFSNVYLHGTVRDAQGRKMSKSLGNAIDPLQIIDDVGTDALRYSIVLITATGQDLFLGKDTFNLGRNFCNKIWNASRFILMNLGENPLPTPHSPLPIGAFSLPQRWILTKLNLLIKDVTNSLDSFRFNEAAHSLYEFFWHQFCDWYLETAKIELKVKSSSYPSPLPLPQGERIKVRVKKEIPMHSELKVQHSLTILADVLENSMKLLHPFIPFITEEVWQRLKAVKSEKLKVKSSGSIMTSEWPKSNQELIDKNSLAQMDVLISLVVAIRDLRARFHLQPSQEITIILVTEEKQKKKTVAENKFYLKALCRLKELKIEKSFLREKLQARSLITGIEIILPLEGVIDLEIERERTKKEIRQIEEALKATGSKLTSKNFLKKAPQPVVLKEKEKEKSFREKLKKLKETADFIR</sequence>
<evidence type="ECO:0000256" key="1">
    <source>
        <dbReference type="ARBA" id="ARBA00004496"/>
    </source>
</evidence>
<keyword evidence="7 10" id="KW-0648">Protein biosynthesis</keyword>
<dbReference type="AlphaFoldDB" id="A0A2M7GXK7"/>
<comment type="similarity">
    <text evidence="10">Belongs to the class-I aminoacyl-tRNA synthetase family. ValS type 1 subfamily.</text>
</comment>